<name>A0A0G1W811_9BACT</name>
<protein>
    <submittedName>
        <fullName evidence="2">Peptidase M23B</fullName>
    </submittedName>
</protein>
<proteinExistence type="predicted"/>
<keyword evidence="1" id="KW-0175">Coiled coil</keyword>
<gene>
    <name evidence="2" type="ORF">UY55_C0003G0064</name>
</gene>
<dbReference type="InterPro" id="IPR023346">
    <property type="entry name" value="Lysozyme-like_dom_sf"/>
</dbReference>
<evidence type="ECO:0000313" key="2">
    <source>
        <dbReference type="EMBL" id="KKW14848.1"/>
    </source>
</evidence>
<dbReference type="Gene3D" id="1.10.530.10">
    <property type="match status" value="1"/>
</dbReference>
<dbReference type="STRING" id="1618665.UY55_C0003G0064"/>
<sequence>MRKIYDIKASRKRRLNLSYSTAIRIPLTKSIKFVGGVLVLLAFSGLLLGTKLNTPTQAAEMTGTENGATSQEEREKLENELAELERQILEHQSTVAEYQKQGKTLTNEIKSLNAKISQLNLQIKAVNLNLQKLDDEITSTQKNINVTENRIDGHKTALARGVRDLYEADAQSLIEVLLANANLSDFFGDVNNITLVQSNIRTALNEVVALRVELLEQKQELAAEKSDVENLKNYQESQKKSVATTQAEKNQLLTVTKGKESEYQKILKETQATAAQIRSRIFRLLGGGELTFEEAYKYARLAEGATGVRAAFLLAILQQESLLGKNVGRCSYQGAMHPTRDVPIFLAILSKLGIDPNSTVAKVSCANRDGAYGGAMGPAQFIPSTWAIYGGWEKNGSSWEYNQSKDYIGKITGQTPSNPWSNADAFVATSLYLKDALNSSACRNYVSENRNIADAQVLAERCAAARYYAGGRWYYYRWAYGEPVVVKAQQFQKDIEILTAG</sequence>
<feature type="coiled-coil region" evidence="1">
    <location>
        <begin position="67"/>
        <end position="150"/>
    </location>
</feature>
<dbReference type="Gene3D" id="6.10.250.3150">
    <property type="match status" value="1"/>
</dbReference>
<dbReference type="SUPFAM" id="SSF53955">
    <property type="entry name" value="Lysozyme-like"/>
    <property type="match status" value="1"/>
</dbReference>
<dbReference type="Proteomes" id="UP000034224">
    <property type="component" value="Unassembled WGS sequence"/>
</dbReference>
<accession>A0A0G1W811</accession>
<evidence type="ECO:0000313" key="3">
    <source>
        <dbReference type="Proteomes" id="UP000034224"/>
    </source>
</evidence>
<dbReference type="EMBL" id="LCQK01000003">
    <property type="protein sequence ID" value="KKW14848.1"/>
    <property type="molecule type" value="Genomic_DNA"/>
</dbReference>
<reference evidence="2 3" key="1">
    <citation type="journal article" date="2015" name="Nature">
        <title>rRNA introns, odd ribosomes, and small enigmatic genomes across a large radiation of phyla.</title>
        <authorList>
            <person name="Brown C.T."/>
            <person name="Hug L.A."/>
            <person name="Thomas B.C."/>
            <person name="Sharon I."/>
            <person name="Castelle C.J."/>
            <person name="Singh A."/>
            <person name="Wilkins M.J."/>
            <person name="Williams K.H."/>
            <person name="Banfield J.F."/>
        </authorList>
    </citation>
    <scope>NUCLEOTIDE SEQUENCE [LARGE SCALE GENOMIC DNA]</scope>
</reference>
<evidence type="ECO:0000256" key="1">
    <source>
        <dbReference type="SAM" id="Coils"/>
    </source>
</evidence>
<comment type="caution">
    <text evidence="2">The sequence shown here is derived from an EMBL/GenBank/DDBJ whole genome shotgun (WGS) entry which is preliminary data.</text>
</comment>
<dbReference type="AlphaFoldDB" id="A0A0G1W811"/>
<organism evidence="2 3">
    <name type="scientific">Candidatus Jorgensenbacteria bacterium GW2011_GWB1_50_10</name>
    <dbReference type="NCBI Taxonomy" id="1618665"/>
    <lineage>
        <taxon>Bacteria</taxon>
        <taxon>Candidatus Joergenseniibacteriota</taxon>
    </lineage>
</organism>
<dbReference type="Gene3D" id="1.10.8.350">
    <property type="entry name" value="Bacterial muramidase"/>
    <property type="match status" value="1"/>
</dbReference>
<feature type="coiled-coil region" evidence="1">
    <location>
        <begin position="200"/>
        <end position="234"/>
    </location>
</feature>